<proteinExistence type="predicted"/>
<reference evidence="4 5" key="1">
    <citation type="journal article" date="2017" name="Genome Biol. Evol.">
        <title>Phytophthora megakarya and P. palmivora, closely related causal agents of cacao black pod rot, underwent increases in genome sizes and gene numbers by different mechanisms.</title>
        <authorList>
            <person name="Ali S.S."/>
            <person name="Shao J."/>
            <person name="Lary D.J."/>
            <person name="Kronmiller B."/>
            <person name="Shen D."/>
            <person name="Strem M.D."/>
            <person name="Amoako-Attah I."/>
            <person name="Akrofi A.Y."/>
            <person name="Begoude B.A."/>
            <person name="Ten Hoopen G.M."/>
            <person name="Coulibaly K."/>
            <person name="Kebe B.I."/>
            <person name="Melnick R.L."/>
            <person name="Guiltinan M.J."/>
            <person name="Tyler B.M."/>
            <person name="Meinhardt L.W."/>
            <person name="Bailey B.A."/>
        </authorList>
    </citation>
    <scope>NUCLEOTIDE SEQUENCE [LARGE SCALE GENOMIC DNA]</scope>
    <source>
        <strain evidence="5">sbr112.9</strain>
    </source>
</reference>
<organism evidence="4 5">
    <name type="scientific">Phytophthora palmivora</name>
    <dbReference type="NCBI Taxonomy" id="4796"/>
    <lineage>
        <taxon>Eukaryota</taxon>
        <taxon>Sar</taxon>
        <taxon>Stramenopiles</taxon>
        <taxon>Oomycota</taxon>
        <taxon>Peronosporomycetes</taxon>
        <taxon>Peronosporales</taxon>
        <taxon>Peronosporaceae</taxon>
        <taxon>Phytophthora</taxon>
    </lineage>
</organism>
<evidence type="ECO:0000256" key="2">
    <source>
        <dbReference type="ARBA" id="ARBA00022723"/>
    </source>
</evidence>
<dbReference type="GO" id="GO:0046872">
    <property type="term" value="F:metal ion binding"/>
    <property type="evidence" value="ECO:0007669"/>
    <property type="project" value="UniProtKB-KW"/>
</dbReference>
<protein>
    <recommendedName>
        <fullName evidence="3">DDE Tnp4 domain-containing protein</fullName>
    </recommendedName>
</protein>
<keyword evidence="2" id="KW-0479">Metal-binding</keyword>
<dbReference type="EMBL" id="NCKW01015491">
    <property type="protein sequence ID" value="POM62828.1"/>
    <property type="molecule type" value="Genomic_DNA"/>
</dbReference>
<comment type="caution">
    <text evidence="4">The sequence shown here is derived from an EMBL/GenBank/DDBJ whole genome shotgun (WGS) entry which is preliminary data.</text>
</comment>
<evidence type="ECO:0000313" key="5">
    <source>
        <dbReference type="Proteomes" id="UP000237271"/>
    </source>
</evidence>
<gene>
    <name evidence="4" type="ORF">PHPALM_27961</name>
</gene>
<dbReference type="Pfam" id="PF13359">
    <property type="entry name" value="DDE_Tnp_4"/>
    <property type="match status" value="1"/>
</dbReference>
<dbReference type="InterPro" id="IPR027806">
    <property type="entry name" value="HARBI1_dom"/>
</dbReference>
<keyword evidence="5" id="KW-1185">Reference proteome</keyword>
<dbReference type="Proteomes" id="UP000237271">
    <property type="component" value="Unassembled WGS sequence"/>
</dbReference>
<feature type="domain" description="DDE Tnp4" evidence="3">
    <location>
        <begin position="54"/>
        <end position="182"/>
    </location>
</feature>
<evidence type="ECO:0000259" key="3">
    <source>
        <dbReference type="Pfam" id="PF13359"/>
    </source>
</evidence>
<sequence>MEFWGIGKVTCALFTYRVIAALNEMVDEFVMWPDATERAKLSRRMKRGVSRTCRYTINAQVICDDRLKTISFYSDWPGSCADISVYQLMQLSKNEFKSLYFSPGEYLQADSTYHADIRISSIGEDNIEFNTCLAHACVVNKHNIGVLKARRVSLRAIRVQIKKKEDIDRILRRMAACVVLHNILRDLGDEWEEEDTESSDDKGGD</sequence>
<comment type="cofactor">
    <cofactor evidence="1">
        <name>a divalent metal cation</name>
        <dbReference type="ChEBI" id="CHEBI:60240"/>
    </cofactor>
</comment>
<accession>A0A2P4XBD1</accession>
<evidence type="ECO:0000256" key="1">
    <source>
        <dbReference type="ARBA" id="ARBA00001968"/>
    </source>
</evidence>
<dbReference type="AlphaFoldDB" id="A0A2P4XBD1"/>
<name>A0A2P4XBD1_9STRA</name>
<dbReference type="OrthoDB" id="128852at2759"/>
<evidence type="ECO:0000313" key="4">
    <source>
        <dbReference type="EMBL" id="POM62828.1"/>
    </source>
</evidence>